<evidence type="ECO:0000256" key="2">
    <source>
        <dbReference type="SAM" id="SignalP"/>
    </source>
</evidence>
<dbReference type="PANTHER" id="PTHR16091">
    <property type="entry name" value="TTC17 PROTEIN"/>
    <property type="match status" value="1"/>
</dbReference>
<reference evidence="4" key="1">
    <citation type="submission" date="2020-01" db="EMBL/GenBank/DDBJ databases">
        <title>Draft genome sequence of the Termite Coptotermes fromosanus.</title>
        <authorList>
            <person name="Itakura S."/>
            <person name="Yosikawa Y."/>
            <person name="Umezawa K."/>
        </authorList>
    </citation>
    <scope>NUCLEOTIDE SEQUENCE [LARGE SCALE GENOMIC DNA]</scope>
</reference>
<feature type="chain" id="PRO_5026955566" description="Tetratricopeptide repeat protein 17" evidence="2">
    <location>
        <begin position="21"/>
        <end position="786"/>
    </location>
</feature>
<keyword evidence="4" id="KW-1185">Reference proteome</keyword>
<dbReference type="AlphaFoldDB" id="A0A6L2Q240"/>
<dbReference type="InterPro" id="IPR019734">
    <property type="entry name" value="TPR_rpt"/>
</dbReference>
<dbReference type="PANTHER" id="PTHR16091:SF1">
    <property type="entry name" value="TETRATRICOPEPTIDE REPEAT PROTEIN 17"/>
    <property type="match status" value="1"/>
</dbReference>
<keyword evidence="2" id="KW-0732">Signal</keyword>
<dbReference type="FunCoup" id="A0A6L2Q240">
    <property type="interactions" value="1"/>
</dbReference>
<dbReference type="GO" id="GO:0030041">
    <property type="term" value="P:actin filament polymerization"/>
    <property type="evidence" value="ECO:0007669"/>
    <property type="project" value="TreeGrafter"/>
</dbReference>
<dbReference type="OrthoDB" id="2115703at2759"/>
<gene>
    <name evidence="3" type="ORF">Cfor_12558</name>
</gene>
<keyword evidence="1" id="KW-0802">TPR repeat</keyword>
<dbReference type="Gene3D" id="1.25.40.10">
    <property type="entry name" value="Tetratricopeptide repeat domain"/>
    <property type="match status" value="2"/>
</dbReference>
<proteinExistence type="predicted"/>
<dbReference type="PROSITE" id="PS50005">
    <property type="entry name" value="TPR"/>
    <property type="match status" value="1"/>
</dbReference>
<dbReference type="GO" id="GO:0005737">
    <property type="term" value="C:cytoplasm"/>
    <property type="evidence" value="ECO:0007669"/>
    <property type="project" value="TreeGrafter"/>
</dbReference>
<evidence type="ECO:0000256" key="1">
    <source>
        <dbReference type="PROSITE-ProRule" id="PRU00339"/>
    </source>
</evidence>
<comment type="caution">
    <text evidence="3">The sequence shown here is derived from an EMBL/GenBank/DDBJ whole genome shotgun (WGS) entry which is preliminary data.</text>
</comment>
<accession>A0A6L2Q240</accession>
<organism evidence="3 4">
    <name type="scientific">Coptotermes formosanus</name>
    <name type="common">Formosan subterranean termite</name>
    <dbReference type="NCBI Taxonomy" id="36987"/>
    <lineage>
        <taxon>Eukaryota</taxon>
        <taxon>Metazoa</taxon>
        <taxon>Ecdysozoa</taxon>
        <taxon>Arthropoda</taxon>
        <taxon>Hexapoda</taxon>
        <taxon>Insecta</taxon>
        <taxon>Pterygota</taxon>
        <taxon>Neoptera</taxon>
        <taxon>Polyneoptera</taxon>
        <taxon>Dictyoptera</taxon>
        <taxon>Blattodea</taxon>
        <taxon>Blattoidea</taxon>
        <taxon>Termitoidae</taxon>
        <taxon>Rhinotermitidae</taxon>
        <taxon>Coptotermes</taxon>
    </lineage>
</organism>
<protein>
    <recommendedName>
        <fullName evidence="5">Tetratricopeptide repeat protein 17</fullName>
    </recommendedName>
</protein>
<name>A0A6L2Q240_COPFO</name>
<dbReference type="GO" id="GO:0015629">
    <property type="term" value="C:actin cytoskeleton"/>
    <property type="evidence" value="ECO:0007669"/>
    <property type="project" value="TreeGrafter"/>
</dbReference>
<sequence length="786" mass="87539">MNLKWKILVLLFEIFLEISASTHWAVTENGLVRSQLDSAFHLRRPYDLMALLEQEWRVRNIDMLYKELVSRKAAIDKQLSSPESAADLEAHLYSHDPDCLRAGRPLTDTDLHPSLAGDIQNRIRLDHYLPVDLPADGPLLPFCTHTFSLDFSMHAFEHLHAMVSRANLSTGPELKLAESVLGDKDMALFGHQVAVGLEGNSTSWLHHNLASIYWRIRGDAPNAMECARKAVHSAPRRYRDLALFNLGAIFHQAHFPAEAAIILHAAVDHAPLMAQSHFLLGNVYAILGDCNRSVACYDNALRLQPSMEQVTRTKHSVLCHRKLEKGLYDLYESLQYSLAELHEYHSKQKEWLKYQEKLIWEQAPLDVRLTGQDYSSLLTNGGQSCVQGIHDGRLVLSCDVNSQSQLLAHNLQVDIALSFQLLLKNVESQVSWYEFFIVSEEVVSSSSVKYHRPTVAPLYPAETVLKTEVTTPEDWPHQEECTAFTSPEYFPPVFLPPENKGFEVHLYLGQLIDLPPGTEHALPWYPPLCNVANTATDPELDAYFPLSLTRDNLLDVPGRDTSLRAHLTKYVSDGHNVAEAEIGQRILTAIDKGVGPSWLLQTLASLYWRVRGNSRNAVDCLRMALTSVPGEFCDVVLVSLGSLLHTLGYLDEALRAASDALHKNTVEPATHFLLATILEGKGNHSGAIHHLKQVLTVDPNFLDGGHVEKLLLAVSCHLKFSTSGYTVLQEDNGEDMCGASSGTHGGKQFSVQGLKEGEIVICSPDGDHCHAVQCFSTNHDTGRMLP</sequence>
<dbReference type="EMBL" id="BLKM01000839">
    <property type="protein sequence ID" value="GFG38953.1"/>
    <property type="molecule type" value="Genomic_DNA"/>
</dbReference>
<feature type="repeat" description="TPR" evidence="1">
    <location>
        <begin position="274"/>
        <end position="307"/>
    </location>
</feature>
<dbReference type="Proteomes" id="UP000502823">
    <property type="component" value="Unassembled WGS sequence"/>
</dbReference>
<dbReference type="InterPro" id="IPR011990">
    <property type="entry name" value="TPR-like_helical_dom_sf"/>
</dbReference>
<dbReference type="InterPro" id="IPR052630">
    <property type="entry name" value="TTC17"/>
</dbReference>
<evidence type="ECO:0008006" key="5">
    <source>
        <dbReference type="Google" id="ProtNLM"/>
    </source>
</evidence>
<evidence type="ECO:0000313" key="3">
    <source>
        <dbReference type="EMBL" id="GFG38953.1"/>
    </source>
</evidence>
<dbReference type="SMART" id="SM00028">
    <property type="entry name" value="TPR"/>
    <property type="match status" value="2"/>
</dbReference>
<dbReference type="Pfam" id="PF13181">
    <property type="entry name" value="TPR_8"/>
    <property type="match status" value="1"/>
</dbReference>
<dbReference type="InParanoid" id="A0A6L2Q240"/>
<feature type="signal peptide" evidence="2">
    <location>
        <begin position="1"/>
        <end position="20"/>
    </location>
</feature>
<dbReference type="SUPFAM" id="SSF48452">
    <property type="entry name" value="TPR-like"/>
    <property type="match status" value="1"/>
</dbReference>
<evidence type="ECO:0000313" key="4">
    <source>
        <dbReference type="Proteomes" id="UP000502823"/>
    </source>
</evidence>